<name>A0ACC0UGP0_9AGAM</name>
<proteinExistence type="predicted"/>
<sequence>MALRSDLHNGRGTTNSAYAAVARSLTRGAALYFSRPVRLFRPSKISGWQSLRSLAVSGGASLSPNFILAIARHFVPPLIVNAALGTVLWTAYSESSSVLGSRDALKSHPIMIATVSGAVAGGAKAIVAAPAENVRLAIERSTGGDWSQAWREVIRDTAPHLRERKGLHELRQVRSWMMSVRDMAGRGWKGWGWGLAKDICGFSVFFAIFEVTRAVATGMKLLSLGFSQPFKMADGGQPTVARRHLPRVVHGFTLVAGGVTAGLAYEVVSRPWDVARKLAEIERVQSSATRRPRRYLIESMARKISDDGLLSFFRKAGAKEGEHFTLLAAARTLGRVGPWGVGFLVWEALGPGIS</sequence>
<reference evidence="1" key="1">
    <citation type="submission" date="2021-03" db="EMBL/GenBank/DDBJ databases">
        <title>Evolutionary priming and transition to the ectomycorrhizal habit in an iconic lineage of mushroom-forming fungi: is preadaptation a requirement?</title>
        <authorList>
            <consortium name="DOE Joint Genome Institute"/>
            <person name="Looney B.P."/>
            <person name="Miyauchi S."/>
            <person name="Morin E."/>
            <person name="Drula E."/>
            <person name="Courty P.E."/>
            <person name="Chicoki N."/>
            <person name="Fauchery L."/>
            <person name="Kohler A."/>
            <person name="Kuo A."/>
            <person name="LaButti K."/>
            <person name="Pangilinan J."/>
            <person name="Lipzen A."/>
            <person name="Riley R."/>
            <person name="Andreopoulos W."/>
            <person name="He G."/>
            <person name="Johnson J."/>
            <person name="Barry K.W."/>
            <person name="Grigoriev I.V."/>
            <person name="Nagy L."/>
            <person name="Hibbett D."/>
            <person name="Henrissat B."/>
            <person name="Matheny P.B."/>
            <person name="Labbe J."/>
            <person name="Martin A.F."/>
        </authorList>
    </citation>
    <scope>NUCLEOTIDE SEQUENCE</scope>
    <source>
        <strain evidence="1">BPL698</strain>
    </source>
</reference>
<organism evidence="1 2">
    <name type="scientific">Russula earlei</name>
    <dbReference type="NCBI Taxonomy" id="71964"/>
    <lineage>
        <taxon>Eukaryota</taxon>
        <taxon>Fungi</taxon>
        <taxon>Dikarya</taxon>
        <taxon>Basidiomycota</taxon>
        <taxon>Agaricomycotina</taxon>
        <taxon>Agaricomycetes</taxon>
        <taxon>Russulales</taxon>
        <taxon>Russulaceae</taxon>
        <taxon>Russula</taxon>
    </lineage>
</organism>
<protein>
    <submittedName>
        <fullName evidence="1">Uncharacterized protein</fullName>
    </submittedName>
</protein>
<dbReference type="Proteomes" id="UP001207468">
    <property type="component" value="Unassembled WGS sequence"/>
</dbReference>
<accession>A0ACC0UGP0</accession>
<comment type="caution">
    <text evidence="1">The sequence shown here is derived from an EMBL/GenBank/DDBJ whole genome shotgun (WGS) entry which is preliminary data.</text>
</comment>
<keyword evidence="2" id="KW-1185">Reference proteome</keyword>
<gene>
    <name evidence="1" type="ORF">F5148DRAFT_1274569</name>
</gene>
<dbReference type="EMBL" id="JAGFNK010000032">
    <property type="protein sequence ID" value="KAI9510889.1"/>
    <property type="molecule type" value="Genomic_DNA"/>
</dbReference>
<evidence type="ECO:0000313" key="1">
    <source>
        <dbReference type="EMBL" id="KAI9510889.1"/>
    </source>
</evidence>
<evidence type="ECO:0000313" key="2">
    <source>
        <dbReference type="Proteomes" id="UP001207468"/>
    </source>
</evidence>